<dbReference type="Pfam" id="PF14083">
    <property type="entry name" value="PGDYG"/>
    <property type="match status" value="1"/>
</dbReference>
<evidence type="ECO:0000313" key="2">
    <source>
        <dbReference type="Proteomes" id="UP000463939"/>
    </source>
</evidence>
<proteinExistence type="predicted"/>
<reference evidence="2" key="1">
    <citation type="submission" date="2019-11" db="EMBL/GenBank/DDBJ databases">
        <title>Isolation and characterization of a novel species in the genus Sulfuriferula.</title>
        <authorList>
            <person name="Mochizuki J."/>
            <person name="Kojima H."/>
            <person name="Fukui M."/>
        </authorList>
    </citation>
    <scope>NUCLEOTIDE SEQUENCE [LARGE SCALE GENOMIC DNA]</scope>
    <source>
        <strain evidence="2">SGTM</strain>
    </source>
</reference>
<name>A0A809SI43_9PROT</name>
<gene>
    <name evidence="1" type="ORF">SFSGTM_21080</name>
</gene>
<sequence>MEINKEKRIHDMDLSLDPMAKKYEKISTVRVTFAEDNGIIKTLEGNVAYEKGDAILTGIHDENWPVERHIFDSQYELANFSIANEYRKSQGAIIYAKKIKNTFCIKIRNGTSIIEGKPGDWLVQYAMKDWGIIDDDIFKKSYRIVSDS</sequence>
<dbReference type="AlphaFoldDB" id="A0A809SI43"/>
<dbReference type="KEGG" id="sniv:SFSGTM_21080"/>
<dbReference type="Proteomes" id="UP000463939">
    <property type="component" value="Chromosome"/>
</dbReference>
<keyword evidence="2" id="KW-1185">Reference proteome</keyword>
<organism evidence="1 2">
    <name type="scientific">Sulfuriferula nivalis</name>
    <dbReference type="NCBI Taxonomy" id="2675298"/>
    <lineage>
        <taxon>Bacteria</taxon>
        <taxon>Pseudomonadati</taxon>
        <taxon>Pseudomonadota</taxon>
        <taxon>Betaproteobacteria</taxon>
        <taxon>Nitrosomonadales</taxon>
        <taxon>Sulfuricellaceae</taxon>
        <taxon>Sulfuriferula</taxon>
    </lineage>
</organism>
<protein>
    <submittedName>
        <fullName evidence="1">Uncharacterized protein</fullName>
    </submittedName>
</protein>
<accession>A0A809SI43</accession>
<dbReference type="EMBL" id="AP021881">
    <property type="protein sequence ID" value="BBP01400.1"/>
    <property type="molecule type" value="Genomic_DNA"/>
</dbReference>
<dbReference type="RefSeq" id="WP_162085183.1">
    <property type="nucleotide sequence ID" value="NZ_AP021881.1"/>
</dbReference>
<dbReference type="InterPro" id="IPR025688">
    <property type="entry name" value="PGDYG_prot"/>
</dbReference>
<evidence type="ECO:0000313" key="1">
    <source>
        <dbReference type="EMBL" id="BBP01400.1"/>
    </source>
</evidence>